<dbReference type="InterPro" id="IPR036864">
    <property type="entry name" value="Zn2-C6_fun-type_DNA-bd_sf"/>
</dbReference>
<dbReference type="InterPro" id="IPR001138">
    <property type="entry name" value="Zn2Cys6_DnaBD"/>
</dbReference>
<dbReference type="EMBL" id="KZ825904">
    <property type="protein sequence ID" value="PYH92931.1"/>
    <property type="molecule type" value="Genomic_DNA"/>
</dbReference>
<comment type="subcellular location">
    <subcellularLocation>
        <location evidence="1">Nucleus</location>
    </subcellularLocation>
</comment>
<gene>
    <name evidence="9" type="ORF">BO71DRAFT_12105</name>
</gene>
<feature type="compositionally biased region" description="Polar residues" evidence="7">
    <location>
        <begin position="78"/>
        <end position="90"/>
    </location>
</feature>
<name>A0A319D6S6_9EURO</name>
<accession>A0A319D6S6</accession>
<keyword evidence="5" id="KW-0804">Transcription</keyword>
<dbReference type="PROSITE" id="PS50048">
    <property type="entry name" value="ZN2_CY6_FUNGAL_2"/>
    <property type="match status" value="1"/>
</dbReference>
<evidence type="ECO:0000256" key="2">
    <source>
        <dbReference type="ARBA" id="ARBA00022723"/>
    </source>
</evidence>
<evidence type="ECO:0000313" key="10">
    <source>
        <dbReference type="Proteomes" id="UP000247810"/>
    </source>
</evidence>
<keyword evidence="10" id="KW-1185">Reference proteome</keyword>
<dbReference type="GO" id="GO:0008270">
    <property type="term" value="F:zinc ion binding"/>
    <property type="evidence" value="ECO:0007669"/>
    <property type="project" value="InterPro"/>
</dbReference>
<dbReference type="OrthoDB" id="4898680at2759"/>
<evidence type="ECO:0000256" key="1">
    <source>
        <dbReference type="ARBA" id="ARBA00004123"/>
    </source>
</evidence>
<dbReference type="SMART" id="SM00066">
    <property type="entry name" value="GAL4"/>
    <property type="match status" value="1"/>
</dbReference>
<reference evidence="9 10" key="1">
    <citation type="submission" date="2018-02" db="EMBL/GenBank/DDBJ databases">
        <title>The genomes of Aspergillus section Nigri reveals drivers in fungal speciation.</title>
        <authorList>
            <consortium name="DOE Joint Genome Institute"/>
            <person name="Vesth T.C."/>
            <person name="Nybo J."/>
            <person name="Theobald S."/>
            <person name="Brandl J."/>
            <person name="Frisvad J.C."/>
            <person name="Nielsen K.F."/>
            <person name="Lyhne E.K."/>
            <person name="Kogle M.E."/>
            <person name="Kuo A."/>
            <person name="Riley R."/>
            <person name="Clum A."/>
            <person name="Nolan M."/>
            <person name="Lipzen A."/>
            <person name="Salamov A."/>
            <person name="Henrissat B."/>
            <person name="Wiebenga A."/>
            <person name="De vries R.P."/>
            <person name="Grigoriev I.V."/>
            <person name="Mortensen U.H."/>
            <person name="Andersen M.R."/>
            <person name="Baker S.E."/>
        </authorList>
    </citation>
    <scope>NUCLEOTIDE SEQUENCE [LARGE SCALE GENOMIC DNA]</scope>
    <source>
        <strain evidence="9 10">CBS 707.79</strain>
    </source>
</reference>
<dbReference type="Pfam" id="PF04082">
    <property type="entry name" value="Fungal_trans"/>
    <property type="match status" value="1"/>
</dbReference>
<evidence type="ECO:0000256" key="6">
    <source>
        <dbReference type="ARBA" id="ARBA00023242"/>
    </source>
</evidence>
<dbReference type="PANTHER" id="PTHR31001">
    <property type="entry name" value="UNCHARACTERIZED TRANSCRIPTIONAL REGULATORY PROTEIN"/>
    <property type="match status" value="1"/>
</dbReference>
<dbReference type="GO" id="GO:0003677">
    <property type="term" value="F:DNA binding"/>
    <property type="evidence" value="ECO:0007669"/>
    <property type="project" value="UniProtKB-KW"/>
</dbReference>
<protein>
    <recommendedName>
        <fullName evidence="8">Zn(2)-C6 fungal-type domain-containing protein</fullName>
    </recommendedName>
</protein>
<evidence type="ECO:0000313" key="9">
    <source>
        <dbReference type="EMBL" id="PYH92931.1"/>
    </source>
</evidence>
<evidence type="ECO:0000259" key="8">
    <source>
        <dbReference type="PROSITE" id="PS50048"/>
    </source>
</evidence>
<feature type="region of interest" description="Disordered" evidence="7">
    <location>
        <begin position="57"/>
        <end position="91"/>
    </location>
</feature>
<dbReference type="VEuPathDB" id="FungiDB:BO71DRAFT_12105"/>
<dbReference type="GO" id="GO:0009893">
    <property type="term" value="P:positive regulation of metabolic process"/>
    <property type="evidence" value="ECO:0007669"/>
    <property type="project" value="UniProtKB-ARBA"/>
</dbReference>
<evidence type="ECO:0000256" key="3">
    <source>
        <dbReference type="ARBA" id="ARBA00023015"/>
    </source>
</evidence>
<dbReference type="InterPro" id="IPR007219">
    <property type="entry name" value="XnlR_reg_dom"/>
</dbReference>
<keyword evidence="2" id="KW-0479">Metal-binding</keyword>
<dbReference type="CDD" id="cd12148">
    <property type="entry name" value="fungal_TF_MHR"/>
    <property type="match status" value="1"/>
</dbReference>
<evidence type="ECO:0000256" key="5">
    <source>
        <dbReference type="ARBA" id="ARBA00023163"/>
    </source>
</evidence>
<dbReference type="Gene3D" id="4.10.240.10">
    <property type="entry name" value="Zn(2)-C6 fungal-type DNA-binding domain"/>
    <property type="match status" value="1"/>
</dbReference>
<sequence length="691" mass="77187">MDPPTPHLLRRNGRLQSCEACRKLKSKCDHALPRCGRCTDKDIVCFYDPAPMTRKFRPVRSSADYPARSRRRETRRSANTGPPSSVSPSQLEAVDRALSHKQPVVVSTPPLESTGFLGPTSYRSLLRESDPAAAEHSLTAHTIESRQLDLGLQAVDFLVSEALLLGNLVKHIYNIGRAPIIPSVLMLPALDCLGEILDGYTAADEGSSLRTVVRIFENSYRPIPVTDDMKVEELARSISGKNLRWETIATVFTIASLGLLYLPPHYILQIDPQKRRKDDILPRVLEVTEQLSTLSNAMPVVNELSVCLKYYQMNLASQRFGDSSHRLYSALGELSSCIYATGIHHNDITLGQSPTFIYQWRRVCFSVVYAMDKTIATTLGRPPLMNRHYCVLEPPLDLEYDIDPRDYESNLRSINHTGWNRDGKCRPTTLFRLRFLLATVREEILELHLGVAGNDVVGRADGLLQKLRSIWDTCPDLLKYSPDMWDGSRPPNAIVGLLITYLDYLHSTFLLHRLTVQGMMVTKSQGLYAVAKTILSTVLVINEERERLRAFRDDFSNIFLPYGLPSAQLLSMELLHRSSSPSISATPGISRAEVIRELTLFVSCLSWAARPGSCNYGYCNQIKAKLTRTLDQILDPSFPAPVFSPGVDAGRPFPEGVPEAFDSGLSLNTLLDSGIESQWNFGLDLFSGSVF</sequence>
<dbReference type="CDD" id="cd00067">
    <property type="entry name" value="GAL4"/>
    <property type="match status" value="1"/>
</dbReference>
<evidence type="ECO:0000256" key="7">
    <source>
        <dbReference type="SAM" id="MobiDB-lite"/>
    </source>
</evidence>
<evidence type="ECO:0000256" key="4">
    <source>
        <dbReference type="ARBA" id="ARBA00023125"/>
    </source>
</evidence>
<dbReference type="GO" id="GO:0005634">
    <property type="term" value="C:nucleus"/>
    <property type="evidence" value="ECO:0007669"/>
    <property type="project" value="UniProtKB-SubCell"/>
</dbReference>
<dbReference type="GO" id="GO:0000981">
    <property type="term" value="F:DNA-binding transcription factor activity, RNA polymerase II-specific"/>
    <property type="evidence" value="ECO:0007669"/>
    <property type="project" value="InterPro"/>
</dbReference>
<dbReference type="GO" id="GO:0006351">
    <property type="term" value="P:DNA-templated transcription"/>
    <property type="evidence" value="ECO:0007669"/>
    <property type="project" value="InterPro"/>
</dbReference>
<dbReference type="PROSITE" id="PS00463">
    <property type="entry name" value="ZN2_CY6_FUNGAL_1"/>
    <property type="match status" value="1"/>
</dbReference>
<dbReference type="Pfam" id="PF00172">
    <property type="entry name" value="Zn_clus"/>
    <property type="match status" value="1"/>
</dbReference>
<organism evidence="9 10">
    <name type="scientific">Aspergillus ellipticus CBS 707.79</name>
    <dbReference type="NCBI Taxonomy" id="1448320"/>
    <lineage>
        <taxon>Eukaryota</taxon>
        <taxon>Fungi</taxon>
        <taxon>Dikarya</taxon>
        <taxon>Ascomycota</taxon>
        <taxon>Pezizomycotina</taxon>
        <taxon>Eurotiomycetes</taxon>
        <taxon>Eurotiomycetidae</taxon>
        <taxon>Eurotiales</taxon>
        <taxon>Aspergillaceae</taxon>
        <taxon>Aspergillus</taxon>
        <taxon>Aspergillus subgen. Circumdati</taxon>
    </lineage>
</organism>
<proteinExistence type="predicted"/>
<keyword evidence="4" id="KW-0238">DNA-binding</keyword>
<keyword evidence="6" id="KW-0539">Nucleus</keyword>
<dbReference type="PANTHER" id="PTHR31001:SF61">
    <property type="entry name" value="ZN(II)2CYS6 TRANSCRIPTION FACTOR (EUROFUNG)"/>
    <property type="match status" value="1"/>
</dbReference>
<dbReference type="InterPro" id="IPR050613">
    <property type="entry name" value="Sec_Metabolite_Reg"/>
</dbReference>
<keyword evidence="3" id="KW-0805">Transcription regulation</keyword>
<dbReference type="SUPFAM" id="SSF57701">
    <property type="entry name" value="Zn2/Cys6 DNA-binding domain"/>
    <property type="match status" value="1"/>
</dbReference>
<feature type="domain" description="Zn(2)-C6 fungal-type" evidence="8">
    <location>
        <begin position="17"/>
        <end position="47"/>
    </location>
</feature>
<dbReference type="Proteomes" id="UP000247810">
    <property type="component" value="Unassembled WGS sequence"/>
</dbReference>
<dbReference type="AlphaFoldDB" id="A0A319D6S6"/>